<keyword evidence="3" id="KW-0862">Zinc</keyword>
<feature type="domain" description="MYND-type" evidence="5">
    <location>
        <begin position="26"/>
        <end position="64"/>
    </location>
</feature>
<dbReference type="RefSeq" id="XP_003117150.1">
    <property type="nucleotide sequence ID" value="XM_003117102.1"/>
</dbReference>
<accession>E3LFJ5</accession>
<dbReference type="GeneID" id="9821633"/>
<dbReference type="eggNOG" id="KOG2084">
    <property type="taxonomic scope" value="Eukaryota"/>
</dbReference>
<proteinExistence type="predicted"/>
<dbReference type="PANTHER" id="PTHR12197:SF251">
    <property type="entry name" value="EG:BACR7C10.4 PROTEIN"/>
    <property type="match status" value="1"/>
</dbReference>
<dbReference type="OrthoDB" id="265717at2759"/>
<reference evidence="6" key="1">
    <citation type="submission" date="2007-07" db="EMBL/GenBank/DDBJ databases">
        <title>PCAP assembly of the Caenorhabditis remanei genome.</title>
        <authorList>
            <consortium name="The Caenorhabditis remanei Sequencing Consortium"/>
            <person name="Wilson R.K."/>
        </authorList>
    </citation>
    <scope>NUCLEOTIDE SEQUENCE [LARGE SCALE GENOMIC DNA]</scope>
    <source>
        <strain evidence="6">PB4641</strain>
    </source>
</reference>
<name>E3LFJ5_CAERE</name>
<sequence length="429" mass="48060">MALPPDALHENIYAFALAKHQVELFCNQCLTNMVELKKCSACRKVAYCSAECQRADWKLHKRECKAIQAHGEVAIDSIRLVMRIVGLLNQNEVGQFSEEYIPGGIRSFLTLMDHGNHLNAEAEDFAEQYLNFALPPHSHPETIKSIFKKVSVNSFSLSNSTGNSIGIALCVKLSAANHSCKPSTRVCYRGRTAMLVPVDDRLPTSLEGACHSYIDELQTLSTRQATLKKKYKFDCACEGCTDDERNGRMEAWACEICKTGWIRNVEGASCNPCGYVLTRDQYELCRTAEEAAIASRPKLENDSIPLETRRHLCEKLLELFQDTLHAYNVHRIPVLRCLFVATLAIRDIDATAKTGVSLLSIMLEYQSENDPAILFQKYQLSHIFCAGGAHSQAAKFLNDIKGPLERIYTTDASIVRSVYCMILKTRHPS</sequence>
<dbReference type="Gene3D" id="6.10.140.2220">
    <property type="match status" value="1"/>
</dbReference>
<dbReference type="CTD" id="9821633"/>
<organism evidence="8">
    <name type="scientific">Caenorhabditis remanei</name>
    <name type="common">Caenorhabditis vulgaris</name>
    <dbReference type="NCBI Taxonomy" id="31234"/>
    <lineage>
        <taxon>Eukaryota</taxon>
        <taxon>Metazoa</taxon>
        <taxon>Ecdysozoa</taxon>
        <taxon>Nematoda</taxon>
        <taxon>Chromadorea</taxon>
        <taxon>Rhabditida</taxon>
        <taxon>Rhabditina</taxon>
        <taxon>Rhabditomorpha</taxon>
        <taxon>Rhabditoidea</taxon>
        <taxon>Rhabditidae</taxon>
        <taxon>Peloderinae</taxon>
        <taxon>Caenorhabditis</taxon>
    </lineage>
</organism>
<dbReference type="InterPro" id="IPR011990">
    <property type="entry name" value="TPR-like_helical_dom_sf"/>
</dbReference>
<dbReference type="Gene3D" id="2.170.270.10">
    <property type="entry name" value="SET domain"/>
    <property type="match status" value="1"/>
</dbReference>
<dbReference type="OMA" id="CHSYIDE"/>
<dbReference type="Pfam" id="PF01753">
    <property type="entry name" value="zf-MYND"/>
    <property type="match status" value="1"/>
</dbReference>
<evidence type="ECO:0000313" key="8">
    <source>
        <dbReference type="Proteomes" id="UP000008281"/>
    </source>
</evidence>
<dbReference type="Proteomes" id="UP000483820">
    <property type="component" value="Chromosome II"/>
</dbReference>
<evidence type="ECO:0000256" key="2">
    <source>
        <dbReference type="ARBA" id="ARBA00022771"/>
    </source>
</evidence>
<evidence type="ECO:0000259" key="5">
    <source>
        <dbReference type="PROSITE" id="PS50865"/>
    </source>
</evidence>
<evidence type="ECO:0000313" key="9">
    <source>
        <dbReference type="Proteomes" id="UP000483820"/>
    </source>
</evidence>
<evidence type="ECO:0000313" key="6">
    <source>
        <dbReference type="EMBL" id="EFO86016.1"/>
    </source>
</evidence>
<gene>
    <name evidence="6" type="primary">Cre-set-14</name>
    <name evidence="6" type="ORF">CRE_02188</name>
    <name evidence="7" type="ORF">GCK72_005460</name>
</gene>
<dbReference type="STRING" id="31234.E3LFJ5"/>
<dbReference type="Gene3D" id="1.25.40.10">
    <property type="entry name" value="Tetratricopeptide repeat domain"/>
    <property type="match status" value="1"/>
</dbReference>
<dbReference type="PROSITE" id="PS50865">
    <property type="entry name" value="ZF_MYND_2"/>
    <property type="match status" value="1"/>
</dbReference>
<keyword evidence="1" id="KW-0479">Metal-binding</keyword>
<dbReference type="HOGENOM" id="CLU_631973_0_0_1"/>
<evidence type="ECO:0000313" key="7">
    <source>
        <dbReference type="EMBL" id="KAF1765508.1"/>
    </source>
</evidence>
<protein>
    <submittedName>
        <fullName evidence="6">CRE-SET-14 protein</fullName>
    </submittedName>
</protein>
<dbReference type="AlphaFoldDB" id="E3LFJ5"/>
<dbReference type="KEGG" id="crq:GCK72_005460"/>
<dbReference type="GO" id="GO:0008270">
    <property type="term" value="F:zinc ion binding"/>
    <property type="evidence" value="ECO:0007669"/>
    <property type="project" value="UniProtKB-KW"/>
</dbReference>
<evidence type="ECO:0000256" key="4">
    <source>
        <dbReference type="PROSITE-ProRule" id="PRU00134"/>
    </source>
</evidence>
<keyword evidence="2 4" id="KW-0863">Zinc-finger</keyword>
<dbReference type="EMBL" id="WUAV01000002">
    <property type="protein sequence ID" value="KAF1765508.1"/>
    <property type="molecule type" value="Genomic_DNA"/>
</dbReference>
<dbReference type="FunCoup" id="E3LFJ5">
    <property type="interactions" value="326"/>
</dbReference>
<dbReference type="InterPro" id="IPR002893">
    <property type="entry name" value="Znf_MYND"/>
</dbReference>
<dbReference type="EMBL" id="DS268408">
    <property type="protein sequence ID" value="EFO86016.1"/>
    <property type="molecule type" value="Genomic_DNA"/>
</dbReference>
<keyword evidence="8" id="KW-1185">Reference proteome</keyword>
<dbReference type="InterPro" id="IPR046341">
    <property type="entry name" value="SET_dom_sf"/>
</dbReference>
<dbReference type="PROSITE" id="PS01360">
    <property type="entry name" value="ZF_MYND_1"/>
    <property type="match status" value="1"/>
</dbReference>
<reference evidence="7 9" key="2">
    <citation type="submission" date="2019-12" db="EMBL/GenBank/DDBJ databases">
        <title>Chromosome-level assembly of the Caenorhabditis remanei genome.</title>
        <authorList>
            <person name="Teterina A.A."/>
            <person name="Willis J.H."/>
            <person name="Phillips P.C."/>
        </authorList>
    </citation>
    <scope>NUCLEOTIDE SEQUENCE [LARGE SCALE GENOMIC DNA]</scope>
    <source>
        <strain evidence="7 9">PX506</strain>
        <tissue evidence="7">Whole organism</tissue>
    </source>
</reference>
<dbReference type="Proteomes" id="UP000008281">
    <property type="component" value="Unassembled WGS sequence"/>
</dbReference>
<dbReference type="GO" id="GO:0005634">
    <property type="term" value="C:nucleus"/>
    <property type="evidence" value="ECO:0007669"/>
    <property type="project" value="TreeGrafter"/>
</dbReference>
<evidence type="ECO:0000256" key="3">
    <source>
        <dbReference type="ARBA" id="ARBA00022833"/>
    </source>
</evidence>
<dbReference type="SUPFAM" id="SSF144232">
    <property type="entry name" value="HIT/MYND zinc finger-like"/>
    <property type="match status" value="1"/>
</dbReference>
<evidence type="ECO:0000256" key="1">
    <source>
        <dbReference type="ARBA" id="ARBA00022723"/>
    </source>
</evidence>
<dbReference type="SUPFAM" id="SSF82199">
    <property type="entry name" value="SET domain"/>
    <property type="match status" value="1"/>
</dbReference>
<dbReference type="InterPro" id="IPR050869">
    <property type="entry name" value="H3K4_H4K5_MeTrfase"/>
</dbReference>
<dbReference type="InParanoid" id="E3LFJ5"/>
<dbReference type="PANTHER" id="PTHR12197">
    <property type="entry name" value="HISTONE-LYSINE N-METHYLTRANSFERASE SMYD"/>
    <property type="match status" value="1"/>
</dbReference>